<feature type="region of interest" description="Disordered" evidence="2">
    <location>
        <begin position="1"/>
        <end position="93"/>
    </location>
</feature>
<gene>
    <name evidence="3" type="ORF">MAR_011019</name>
</gene>
<feature type="region of interest" description="Disordered" evidence="2">
    <location>
        <begin position="770"/>
        <end position="791"/>
    </location>
</feature>
<feature type="compositionally biased region" description="Basic and acidic residues" evidence="2">
    <location>
        <begin position="442"/>
        <end position="456"/>
    </location>
</feature>
<keyword evidence="4" id="KW-1185">Reference proteome</keyword>
<evidence type="ECO:0000313" key="3">
    <source>
        <dbReference type="EMBL" id="WAR25315.1"/>
    </source>
</evidence>
<feature type="region of interest" description="Disordered" evidence="2">
    <location>
        <begin position="442"/>
        <end position="467"/>
    </location>
</feature>
<organism evidence="3 4">
    <name type="scientific">Mya arenaria</name>
    <name type="common">Soft-shell clam</name>
    <dbReference type="NCBI Taxonomy" id="6604"/>
    <lineage>
        <taxon>Eukaryota</taxon>
        <taxon>Metazoa</taxon>
        <taxon>Spiralia</taxon>
        <taxon>Lophotrochozoa</taxon>
        <taxon>Mollusca</taxon>
        <taxon>Bivalvia</taxon>
        <taxon>Autobranchia</taxon>
        <taxon>Heteroconchia</taxon>
        <taxon>Euheterodonta</taxon>
        <taxon>Imparidentia</taxon>
        <taxon>Neoheterodontei</taxon>
        <taxon>Myida</taxon>
        <taxon>Myoidea</taxon>
        <taxon>Myidae</taxon>
        <taxon>Mya</taxon>
    </lineage>
</organism>
<accession>A0ABY7FSW3</accession>
<reference evidence="3" key="1">
    <citation type="submission" date="2022-11" db="EMBL/GenBank/DDBJ databases">
        <title>Centuries of genome instability and evolution in soft-shell clam transmissible cancer (bioRxiv).</title>
        <authorList>
            <person name="Hart S.F.M."/>
            <person name="Yonemitsu M.A."/>
            <person name="Giersch R.M."/>
            <person name="Beal B.F."/>
            <person name="Arriagada G."/>
            <person name="Davis B.W."/>
            <person name="Ostrander E.A."/>
            <person name="Goff S.P."/>
            <person name="Metzger M.J."/>
        </authorList>
    </citation>
    <scope>NUCLEOTIDE SEQUENCE</scope>
    <source>
        <strain evidence="3">MELC-2E11</strain>
        <tissue evidence="3">Siphon/mantle</tissue>
    </source>
</reference>
<name>A0ABY7FSW3_MYAAR</name>
<sequence>MSNSQSNSQDFFSQQEDFSLKSNSQSQGRRPQYEKYMSKPSLFRGQSKMPTGPGKMVSGQMSGPGKHTLETRSSNFQEQLNAQKTRSRERDERDMLNSIVSMVKECSDEVRHNLDSMRSVEENMGESLKTSIKTLAESLEESSSKILRAVREKEDQSHTISDLNRELRKRDDKIKELLNERKQTDTKNIESVSSLLESFKSFFLEQQHTLEQKVQHVLECGQEQVKLARDLGANQRAGKEENSKHFSEMKYTSQRQTQDLEKRVLDELVMLHDDFERQKRDLETFFRGQVQSLQQKQARDIEQHVHKGISEGMQELSTSSIDHGKQSAVLREIFKSQQRDIEKCIKTQTSEQAKQLLRQSQDMYSKHQKDLQKGIEKKLEVMKVGQEDISEKATLFLEDMKKTASTLEQKPWENSVYVPKKIQDQLNDLHDRHQAEIRRLETGMENQRKASEEAERKKRLSTSSMPDSNHYPLCNIYDFNEKDGANQITGQRQVKVLQKHSGFLSPRPPQGTWNSRTLFGRANPSPVATVLPQRQPSLVVNPVVVSRPATHATGPVGESINVQPFVQAQWPQSGRQLRSRATSDTPLQTTHVTNQAVSFQKDNSVIEQSQRNDHSSHDNVKNVEINGKKHSQKTQNGRKGKKRGRKSKKVKTASHKEYEIEGENESTASNSAGNLERSAKTAYQSVERNEDNSTSSILPHSSKENLYEFHDENSPLPQRPREIMALKTYGERNSQSKWLAATETSSEDSSCESSPSMSVTEIFIRRKVRATDTREQGGASIPEICGEEAVV</sequence>
<dbReference type="Proteomes" id="UP001164746">
    <property type="component" value="Chromosome 14"/>
</dbReference>
<feature type="compositionally biased region" description="Polar residues" evidence="2">
    <location>
        <begin position="681"/>
        <end position="699"/>
    </location>
</feature>
<feature type="compositionally biased region" description="Polar residues" evidence="2">
    <location>
        <begin position="71"/>
        <end position="84"/>
    </location>
</feature>
<dbReference type="EMBL" id="CP111025">
    <property type="protein sequence ID" value="WAR25315.1"/>
    <property type="molecule type" value="Genomic_DNA"/>
</dbReference>
<proteinExistence type="predicted"/>
<evidence type="ECO:0000256" key="2">
    <source>
        <dbReference type="SAM" id="MobiDB-lite"/>
    </source>
</evidence>
<feature type="compositionally biased region" description="Polar residues" evidence="2">
    <location>
        <begin position="20"/>
        <end position="29"/>
    </location>
</feature>
<feature type="compositionally biased region" description="Basic and acidic residues" evidence="2">
    <location>
        <begin position="610"/>
        <end position="621"/>
    </location>
</feature>
<feature type="compositionally biased region" description="Low complexity" evidence="2">
    <location>
        <begin position="1"/>
        <end position="17"/>
    </location>
</feature>
<evidence type="ECO:0000313" key="4">
    <source>
        <dbReference type="Proteomes" id="UP001164746"/>
    </source>
</evidence>
<feature type="region of interest" description="Disordered" evidence="2">
    <location>
        <begin position="572"/>
        <end position="703"/>
    </location>
</feature>
<feature type="compositionally biased region" description="Polar residues" evidence="2">
    <location>
        <begin position="572"/>
        <end position="609"/>
    </location>
</feature>
<protein>
    <submittedName>
        <fullName evidence="3">Uncharacterized protein</fullName>
    </submittedName>
</protein>
<feature type="compositionally biased region" description="Basic residues" evidence="2">
    <location>
        <begin position="628"/>
        <end position="653"/>
    </location>
</feature>
<evidence type="ECO:0000256" key="1">
    <source>
        <dbReference type="SAM" id="Coils"/>
    </source>
</evidence>
<keyword evidence="1" id="KW-0175">Coiled coil</keyword>
<feature type="coiled-coil region" evidence="1">
    <location>
        <begin position="136"/>
        <end position="180"/>
    </location>
</feature>